<dbReference type="PANTHER" id="PTHR46401:SF8">
    <property type="entry name" value="BLL6006 PROTEIN"/>
    <property type="match status" value="1"/>
</dbReference>
<proteinExistence type="predicted"/>
<gene>
    <name evidence="2" type="ORF">BA086_25005</name>
</gene>
<keyword evidence="2" id="KW-0808">Transferase</keyword>
<comment type="caution">
    <text evidence="2">The sequence shown here is derived from an EMBL/GenBank/DDBJ whole genome shotgun (WGS) entry which is preliminary data.</text>
</comment>
<dbReference type="EMBL" id="RSUZ01000054">
    <property type="protein sequence ID" value="MIV66197.1"/>
    <property type="molecule type" value="Genomic_DNA"/>
</dbReference>
<dbReference type="Pfam" id="PF00534">
    <property type="entry name" value="Glycos_transf_1"/>
    <property type="match status" value="1"/>
</dbReference>
<evidence type="ECO:0000259" key="1">
    <source>
        <dbReference type="Pfam" id="PF00534"/>
    </source>
</evidence>
<dbReference type="CDD" id="cd03809">
    <property type="entry name" value="GT4_MtfB-like"/>
    <property type="match status" value="1"/>
</dbReference>
<dbReference type="AlphaFoldDB" id="A0A402XLF6"/>
<sequence>MKITLNTDGFNEWGGGLDFIKYLLRTLEIEQDIFLDVLLPREDISSFLKKNIFPVKNMIKAILRGQAPRWEKLEGFNEQYYKHAFAEITEQSKLSFITGKSSAYFSHYMKSDCDIILPCMRTPAVNMKNRAWLGYIYDFQHCYYPSFFSEREIAKRNLFFKRMLDNANNVIVNSHAVISDAKKFVGDFSANLHALPFSPCPELNWLNDNSDLIDKYAIDKDYFIICNQFWKHKDHSTAFKAFKKYIEINPDVYLVCTGATQDYRFPGYFDELMCLLKKLGISEKVKILGHIPKLEQVELIKNSIAVIQPTLFEGGPGGGITFDAVALGKKIVLSDIEVNKEVDCGHIYFFHSQNEYSLTEALVKATAVDHYYDPHVLIESGIKRRKKCADFILNVISKEIESRI</sequence>
<dbReference type="GO" id="GO:0016757">
    <property type="term" value="F:glycosyltransferase activity"/>
    <property type="evidence" value="ECO:0007669"/>
    <property type="project" value="InterPro"/>
</dbReference>
<dbReference type="PANTHER" id="PTHR46401">
    <property type="entry name" value="GLYCOSYLTRANSFERASE WBBK-RELATED"/>
    <property type="match status" value="1"/>
</dbReference>
<dbReference type="SUPFAM" id="SSF53756">
    <property type="entry name" value="UDP-Glycosyltransferase/glycogen phosphorylase"/>
    <property type="match status" value="1"/>
</dbReference>
<feature type="domain" description="Glycosyl transferase family 1" evidence="1">
    <location>
        <begin position="218"/>
        <end position="361"/>
    </location>
</feature>
<protein>
    <submittedName>
        <fullName evidence="2">Glycosyltransferase</fullName>
    </submittedName>
</protein>
<reference evidence="2" key="1">
    <citation type="submission" date="2018-07" db="EMBL/GenBank/DDBJ databases">
        <authorList>
            <consortium name="GenomeTrakr network: Whole genome sequencing for foodborne pathogen traceback"/>
        </authorList>
    </citation>
    <scope>NUCLEOTIDE SEQUENCE [LARGE SCALE GENOMIC DNA]</scope>
    <source>
        <strain evidence="2">FDA00010322</strain>
    </source>
</reference>
<dbReference type="Proteomes" id="UP000885414">
    <property type="component" value="Unassembled WGS sequence"/>
</dbReference>
<organism evidence="2">
    <name type="scientific">Salmonella enterica</name>
    <name type="common">Salmonella choleraesuis</name>
    <dbReference type="NCBI Taxonomy" id="28901"/>
    <lineage>
        <taxon>Bacteria</taxon>
        <taxon>Pseudomonadati</taxon>
        <taxon>Pseudomonadota</taxon>
        <taxon>Gammaproteobacteria</taxon>
        <taxon>Enterobacterales</taxon>
        <taxon>Enterobacteriaceae</taxon>
        <taxon>Salmonella</taxon>
    </lineage>
</organism>
<evidence type="ECO:0000313" key="2">
    <source>
        <dbReference type="EMBL" id="MIV66197.1"/>
    </source>
</evidence>
<dbReference type="Gene3D" id="3.40.50.2000">
    <property type="entry name" value="Glycogen Phosphorylase B"/>
    <property type="match status" value="1"/>
</dbReference>
<dbReference type="InterPro" id="IPR001296">
    <property type="entry name" value="Glyco_trans_1"/>
</dbReference>
<accession>A0A402XLF6</accession>
<name>A0A402XLF6_SALER</name>